<dbReference type="Proteomes" id="UP000236736">
    <property type="component" value="Unassembled WGS sequence"/>
</dbReference>
<feature type="transmembrane region" description="Helical" evidence="1">
    <location>
        <begin position="171"/>
        <end position="199"/>
    </location>
</feature>
<dbReference type="AlphaFoldDB" id="A0A1H6A6L3"/>
<organism evidence="2 3">
    <name type="scientific">Algoriphagus boritolerans DSM 17298 = JCM 18970</name>
    <dbReference type="NCBI Taxonomy" id="1120964"/>
    <lineage>
        <taxon>Bacteria</taxon>
        <taxon>Pseudomonadati</taxon>
        <taxon>Bacteroidota</taxon>
        <taxon>Cytophagia</taxon>
        <taxon>Cytophagales</taxon>
        <taxon>Cyclobacteriaceae</taxon>
        <taxon>Algoriphagus</taxon>
    </lineage>
</organism>
<dbReference type="OrthoDB" id="2349131at2"/>
<keyword evidence="1" id="KW-1133">Transmembrane helix</keyword>
<dbReference type="Pfam" id="PF19510">
    <property type="entry name" value="DUF6044"/>
    <property type="match status" value="1"/>
</dbReference>
<evidence type="ECO:0000313" key="3">
    <source>
        <dbReference type="Proteomes" id="UP000236736"/>
    </source>
</evidence>
<keyword evidence="1" id="KW-0812">Transmembrane</keyword>
<evidence type="ECO:0000313" key="2">
    <source>
        <dbReference type="EMBL" id="SEG44012.1"/>
    </source>
</evidence>
<accession>A0A1H6A6L3</accession>
<dbReference type="InterPro" id="IPR046107">
    <property type="entry name" value="DUF6044"/>
</dbReference>
<dbReference type="EMBL" id="FNVR01000037">
    <property type="protein sequence ID" value="SEG44012.1"/>
    <property type="molecule type" value="Genomic_DNA"/>
</dbReference>
<feature type="transmembrane region" description="Helical" evidence="1">
    <location>
        <begin position="372"/>
        <end position="389"/>
    </location>
</feature>
<protein>
    <recommendedName>
        <fullName evidence="4">4-amino-4-deoxy-L-arabinose transferase</fullName>
    </recommendedName>
</protein>
<feature type="transmembrane region" description="Helical" evidence="1">
    <location>
        <begin position="6"/>
        <end position="26"/>
    </location>
</feature>
<feature type="transmembrane region" description="Helical" evidence="1">
    <location>
        <begin position="345"/>
        <end position="365"/>
    </location>
</feature>
<feature type="transmembrane region" description="Helical" evidence="1">
    <location>
        <begin position="95"/>
        <end position="114"/>
    </location>
</feature>
<feature type="transmembrane region" description="Helical" evidence="1">
    <location>
        <begin position="126"/>
        <end position="159"/>
    </location>
</feature>
<proteinExistence type="predicted"/>
<sequence length="571" mass="67295">MGKFFLSRDFWIGLGLLIIFFSHYIIMGQDSVWYAQDYTELVIPWYKLLIDNNGLWKSNDYTIPGMLDYLPRASFASAFFLKTWLFFFFEPFQAVLLNKLLIHVLAYCSGYHLLDHFLQKKPDSRIALFSLMWASIPFWPEAGIGLAFLPTVFLIFYRISQGEKFKLVHGFLIFFYCFYSILHLNGVFVIVFLSIGGLYHLLKEKKINFPFWGALAGLCLCYAVFSYRLLLVYFFQRNWFIPHRVEYDIYSFVRYHDDIPAKVAEILFFGNTHAAFIAPFFYLIIAGFLIGSTFLRNKSNVFRPILWLFLGVNAIALLAALVTYIPLVERVPLLLNMKEFSFERFYFLIYPVMIFASSFILNDMFSLPRLKFLAWTLVLTILGYQLLVLDNNAKNYVLKPLLGVGEKYPTYREFYAVDQFKLIKSFLDEKSPSGYKLASLGFHPAITSYNNLNAIDGYTGNYSLAYKDEFFEIIKDELGEDDRENWLYWHFKGWGNKAYLFNQIHKDDFMRMKWLETQIIDHPKYNYEKMKEMGCLYMLSTDPVVDEDNLDFMKKFEHPASAWDIHVYKIK</sequence>
<name>A0A1H6A6L3_9BACT</name>
<keyword evidence="3" id="KW-1185">Reference proteome</keyword>
<reference evidence="3" key="1">
    <citation type="submission" date="2016-10" db="EMBL/GenBank/DDBJ databases">
        <authorList>
            <person name="Varghese N."/>
            <person name="Submissions S."/>
        </authorList>
    </citation>
    <scope>NUCLEOTIDE SEQUENCE [LARGE SCALE GENOMIC DNA]</scope>
    <source>
        <strain evidence="3">DSM 17298</strain>
    </source>
</reference>
<gene>
    <name evidence="2" type="ORF">SAMN03080598_03945</name>
</gene>
<evidence type="ECO:0008006" key="4">
    <source>
        <dbReference type="Google" id="ProtNLM"/>
    </source>
</evidence>
<feature type="transmembrane region" description="Helical" evidence="1">
    <location>
        <begin position="306"/>
        <end position="325"/>
    </location>
</feature>
<dbReference type="STRING" id="1120964.GCA_001313265_06806"/>
<feature type="transmembrane region" description="Helical" evidence="1">
    <location>
        <begin position="274"/>
        <end position="294"/>
    </location>
</feature>
<keyword evidence="1" id="KW-0472">Membrane</keyword>
<evidence type="ECO:0000256" key="1">
    <source>
        <dbReference type="SAM" id="Phobius"/>
    </source>
</evidence>
<feature type="transmembrane region" description="Helical" evidence="1">
    <location>
        <begin position="211"/>
        <end position="235"/>
    </location>
</feature>
<dbReference type="RefSeq" id="WP_103926504.1">
    <property type="nucleotide sequence ID" value="NZ_FNVR01000037.1"/>
</dbReference>